<reference evidence="3 4" key="1">
    <citation type="journal article" date="2021" name="Commun. Biol.">
        <title>The genome of Shorea leprosula (Dipterocarpaceae) highlights the ecological relevance of drought in aseasonal tropical rainforests.</title>
        <authorList>
            <person name="Ng K.K.S."/>
            <person name="Kobayashi M.J."/>
            <person name="Fawcett J.A."/>
            <person name="Hatakeyama M."/>
            <person name="Paape T."/>
            <person name="Ng C.H."/>
            <person name="Ang C.C."/>
            <person name="Tnah L.H."/>
            <person name="Lee C.T."/>
            <person name="Nishiyama T."/>
            <person name="Sese J."/>
            <person name="O'Brien M.J."/>
            <person name="Copetti D."/>
            <person name="Mohd Noor M.I."/>
            <person name="Ong R.C."/>
            <person name="Putra M."/>
            <person name="Sireger I.Z."/>
            <person name="Indrioko S."/>
            <person name="Kosugi Y."/>
            <person name="Izuno A."/>
            <person name="Isagi Y."/>
            <person name="Lee S.L."/>
            <person name="Shimizu K.K."/>
        </authorList>
    </citation>
    <scope>NUCLEOTIDE SEQUENCE [LARGE SCALE GENOMIC DNA]</scope>
    <source>
        <strain evidence="3">214</strain>
    </source>
</reference>
<dbReference type="AlphaFoldDB" id="A0AAV5I2G4"/>
<dbReference type="InterPro" id="IPR000571">
    <property type="entry name" value="Znf_CCCH"/>
</dbReference>
<feature type="zinc finger region" description="C3H1-type" evidence="1">
    <location>
        <begin position="43"/>
        <end position="70"/>
    </location>
</feature>
<dbReference type="Proteomes" id="UP001054252">
    <property type="component" value="Unassembled WGS sequence"/>
</dbReference>
<proteinExistence type="predicted"/>
<sequence>MFFCPRPGRRAWISQSFHNTADPLKHQAIALPVFMAISPFSPASYKPVCQFWSKGCCKYDSNYRFLHPDHQSLVAVKKLAHSTSSTAHSCC</sequence>
<evidence type="ECO:0000313" key="4">
    <source>
        <dbReference type="Proteomes" id="UP001054252"/>
    </source>
</evidence>
<comment type="caution">
    <text evidence="3">The sequence shown here is derived from an EMBL/GenBank/DDBJ whole genome shotgun (WGS) entry which is preliminary data.</text>
</comment>
<keyword evidence="1" id="KW-0863">Zinc-finger</keyword>
<dbReference type="GO" id="GO:0008270">
    <property type="term" value="F:zinc ion binding"/>
    <property type="evidence" value="ECO:0007669"/>
    <property type="project" value="UniProtKB-KW"/>
</dbReference>
<keyword evidence="4" id="KW-1185">Reference proteome</keyword>
<keyword evidence="1" id="KW-0479">Metal-binding</keyword>
<dbReference type="EMBL" id="BPVZ01000007">
    <property type="protein sequence ID" value="GKU93270.1"/>
    <property type="molecule type" value="Genomic_DNA"/>
</dbReference>
<keyword evidence="1" id="KW-0862">Zinc</keyword>
<evidence type="ECO:0000256" key="1">
    <source>
        <dbReference type="PROSITE-ProRule" id="PRU00723"/>
    </source>
</evidence>
<evidence type="ECO:0000313" key="3">
    <source>
        <dbReference type="EMBL" id="GKU93270.1"/>
    </source>
</evidence>
<dbReference type="PROSITE" id="PS50103">
    <property type="entry name" value="ZF_C3H1"/>
    <property type="match status" value="1"/>
</dbReference>
<gene>
    <name evidence="3" type="ORF">SLEP1_g6875</name>
</gene>
<protein>
    <recommendedName>
        <fullName evidence="2">C3H1-type domain-containing protein</fullName>
    </recommendedName>
</protein>
<organism evidence="3 4">
    <name type="scientific">Rubroshorea leprosula</name>
    <dbReference type="NCBI Taxonomy" id="152421"/>
    <lineage>
        <taxon>Eukaryota</taxon>
        <taxon>Viridiplantae</taxon>
        <taxon>Streptophyta</taxon>
        <taxon>Embryophyta</taxon>
        <taxon>Tracheophyta</taxon>
        <taxon>Spermatophyta</taxon>
        <taxon>Magnoliopsida</taxon>
        <taxon>eudicotyledons</taxon>
        <taxon>Gunneridae</taxon>
        <taxon>Pentapetalae</taxon>
        <taxon>rosids</taxon>
        <taxon>malvids</taxon>
        <taxon>Malvales</taxon>
        <taxon>Dipterocarpaceae</taxon>
        <taxon>Rubroshorea</taxon>
    </lineage>
</organism>
<feature type="domain" description="C3H1-type" evidence="2">
    <location>
        <begin position="43"/>
        <end position="70"/>
    </location>
</feature>
<evidence type="ECO:0000259" key="2">
    <source>
        <dbReference type="PROSITE" id="PS50103"/>
    </source>
</evidence>
<accession>A0AAV5I2G4</accession>
<name>A0AAV5I2G4_9ROSI</name>